<reference evidence="1 2" key="1">
    <citation type="submission" date="2010-11" db="EMBL/GenBank/DDBJ databases">
        <title>The Genome Sequence of Pseudoalteromonas phage pYD6-A.</title>
        <authorList>
            <consortium name="The Broad Institute Genome Sequencing Platform"/>
            <person name="Henn M.R."/>
            <person name="Wolf A."/>
            <person name="Jost G."/>
            <person name="Levin J."/>
            <person name="Malboeuf C."/>
            <person name="Casali M."/>
            <person name="Russ C."/>
            <person name="Lennon N."/>
            <person name="Chapman S.B."/>
            <person name="Erlich R."/>
            <person name="Young S.K."/>
            <person name="Yandava C."/>
            <person name="Zeng Q."/>
            <person name="Alvarado L."/>
            <person name="Anderson S."/>
            <person name="Berlin A."/>
            <person name="Chen Z."/>
            <person name="Freedman E."/>
            <person name="Gellesch M."/>
            <person name="Goldberg J."/>
            <person name="Green L."/>
            <person name="Griggs A."/>
            <person name="Gujja S."/>
            <person name="Heilman E.R."/>
            <person name="Heiman D."/>
            <person name="Hollinger A."/>
            <person name="Howarth C."/>
            <person name="Larson L."/>
            <person name="Mehta T."/>
            <person name="Pearson M."/>
            <person name="Roberts A."/>
            <person name="Ryan E."/>
            <person name="Saif S."/>
            <person name="Shea T."/>
            <person name="Shenoy N."/>
            <person name="Sisk P."/>
            <person name="Stolte C."/>
            <person name="Sykes S."/>
            <person name="White J."/>
            <person name="Haas B."/>
            <person name="Nusbaum C."/>
            <person name="Birren B."/>
        </authorList>
    </citation>
    <scope>NUCLEOTIDE SEQUENCE [LARGE SCALE GENOMIC DNA]</scope>
    <source>
        <strain evidence="2">pYD6-A</strain>
    </source>
</reference>
<dbReference type="OrthoDB" id="41046at10239"/>
<organism evidence="1 2">
    <name type="scientific">Pseudoalteromonas phage pYD6-A</name>
    <dbReference type="NCBI Taxonomy" id="754052"/>
    <lineage>
        <taxon>Viruses</taxon>
        <taxon>Duplodnaviria</taxon>
        <taxon>Heunggongvirae</taxon>
        <taxon>Uroviricota</taxon>
        <taxon>Caudoviricetes</taxon>
        <taxon>Schitoviridae</taxon>
        <taxon>Fuhrmanvirinae</taxon>
        <taxon>Matsuvirus</taxon>
        <taxon>Matsuvirus pYD6A</taxon>
    </lineage>
</organism>
<dbReference type="Proteomes" id="UP000204048">
    <property type="component" value="Segment"/>
</dbReference>
<dbReference type="EMBL" id="JF974296">
    <property type="protein sequence ID" value="AGH57584.1"/>
    <property type="molecule type" value="Genomic_DNA"/>
</dbReference>
<dbReference type="RefSeq" id="YP_007674262.1">
    <property type="nucleotide sequence ID" value="NC_020849.1"/>
</dbReference>
<keyword evidence="2" id="KW-1185">Reference proteome</keyword>
<protein>
    <submittedName>
        <fullName evidence="1">Uncharacterized protein</fullName>
    </submittedName>
</protein>
<proteinExistence type="predicted"/>
<dbReference type="KEGG" id="vg:15010797"/>
<name>M4T3Y3_9CAUD</name>
<evidence type="ECO:0000313" key="1">
    <source>
        <dbReference type="EMBL" id="AGH57584.1"/>
    </source>
</evidence>
<dbReference type="GeneID" id="15010797"/>
<evidence type="ECO:0000313" key="2">
    <source>
        <dbReference type="Proteomes" id="UP000204048"/>
    </source>
</evidence>
<sequence length="81" mass="9180">MDNNNICLPKIGIHIGMDWATYVVLPSDKAEILTQLLNEGTFIDNDYNGSKLAEISENTIRYRLFSVEEIAEAKMNNLLHP</sequence>
<gene>
    <name evidence="1" type="ORF">PYDG_00053</name>
</gene>
<accession>M4T3Y3</accession>